<evidence type="ECO:0000256" key="1">
    <source>
        <dbReference type="SAM" id="MobiDB-lite"/>
    </source>
</evidence>
<comment type="caution">
    <text evidence="2">The sequence shown here is derived from an EMBL/GenBank/DDBJ whole genome shotgun (WGS) entry which is preliminary data.</text>
</comment>
<reference evidence="2 3" key="1">
    <citation type="submission" date="2022-06" db="EMBL/GenBank/DDBJ databases">
        <title>Dynamics of rice microbiomes reveals core vertical transmitted seed endophytes.</title>
        <authorList>
            <person name="Liao K."/>
            <person name="Zhang X."/>
        </authorList>
    </citation>
    <scope>NUCLEOTIDE SEQUENCE [LARGE SCALE GENOMIC DNA]</scope>
    <source>
        <strain evidence="2 3">YT10-10-1</strain>
    </source>
</reference>
<dbReference type="PANTHER" id="PTHR17985:SF8">
    <property type="entry name" value="TRANSPORT AND GOLGI ORGANIZATION PROTEIN 2 HOMOLOG"/>
    <property type="match status" value="1"/>
</dbReference>
<evidence type="ECO:0000313" key="3">
    <source>
        <dbReference type="Proteomes" id="UP001320843"/>
    </source>
</evidence>
<evidence type="ECO:0000313" key="2">
    <source>
        <dbReference type="EMBL" id="MCW0401112.1"/>
    </source>
</evidence>
<dbReference type="PANTHER" id="PTHR17985">
    <property type="entry name" value="SER/THR-RICH PROTEIN T10 IN DGCR REGION"/>
    <property type="match status" value="1"/>
</dbReference>
<name>A0ABT3E001_9XANT</name>
<dbReference type="Proteomes" id="UP001320843">
    <property type="component" value="Unassembled WGS sequence"/>
</dbReference>
<gene>
    <name evidence="2" type="ORF">NB700_003668</name>
</gene>
<dbReference type="RefSeq" id="WP_267081999.1">
    <property type="nucleotide sequence ID" value="NZ_CP099530.1"/>
</dbReference>
<dbReference type="EMBL" id="JANFWR010000035">
    <property type="protein sequence ID" value="MCW0401112.1"/>
    <property type="molecule type" value="Genomic_DNA"/>
</dbReference>
<dbReference type="Pfam" id="PF05742">
    <property type="entry name" value="TANGO2"/>
    <property type="match status" value="1"/>
</dbReference>
<evidence type="ECO:0008006" key="4">
    <source>
        <dbReference type="Google" id="ProtNLM"/>
    </source>
</evidence>
<accession>A0ABT3E001</accession>
<proteinExistence type="predicted"/>
<feature type="region of interest" description="Disordered" evidence="1">
    <location>
        <begin position="245"/>
        <end position="265"/>
    </location>
</feature>
<protein>
    <recommendedName>
        <fullName evidence="4">NRDE family protein</fullName>
    </recommendedName>
</protein>
<sequence length="265" mass="28010">MCLVVLAHAAHPRWRLLLVGNRDEFHARPTAPLQRWPAPAQRLLAGRDLRSGGTWVGLDAAGRCAVVTNVRDPLASMSGASRGALIADYLTGAEPAAAFADALAARADTYPPFNLLLADAAGAAYVGNHPPGRSALPPGVHGMSNGALDAPWPKTLRLRAAVTAWIAAGDDHLAPLWRALADETLADPADLPDTGVGPELERRLSPAFIRGSEYGTRASTIVAVDATGHGWIHERRFGPDGVFIGETRLENRDPGAGTGDPEKRR</sequence>
<organism evidence="2 3">
    <name type="scientific">Xanthomonas sacchari</name>
    <dbReference type="NCBI Taxonomy" id="56458"/>
    <lineage>
        <taxon>Bacteria</taxon>
        <taxon>Pseudomonadati</taxon>
        <taxon>Pseudomonadota</taxon>
        <taxon>Gammaproteobacteria</taxon>
        <taxon>Lysobacterales</taxon>
        <taxon>Lysobacteraceae</taxon>
        <taxon>Xanthomonas</taxon>
    </lineage>
</organism>
<dbReference type="InterPro" id="IPR008551">
    <property type="entry name" value="TANGO2"/>
</dbReference>
<keyword evidence="3" id="KW-1185">Reference proteome</keyword>